<evidence type="ECO:0000256" key="3">
    <source>
        <dbReference type="ARBA" id="ARBA00022833"/>
    </source>
</evidence>
<dbReference type="Gene3D" id="6.10.140.2220">
    <property type="match status" value="1"/>
</dbReference>
<evidence type="ECO:0000256" key="5">
    <source>
        <dbReference type="SAM" id="MobiDB-lite"/>
    </source>
</evidence>
<dbReference type="Pfam" id="PF01753">
    <property type="entry name" value="zf-MYND"/>
    <property type="match status" value="1"/>
</dbReference>
<dbReference type="EMBL" id="JACGCI010000004">
    <property type="protein sequence ID" value="KAF6764420.1"/>
    <property type="molecule type" value="Genomic_DNA"/>
</dbReference>
<organism evidence="7 8">
    <name type="scientific">Ephemerocybe angulata</name>
    <dbReference type="NCBI Taxonomy" id="980116"/>
    <lineage>
        <taxon>Eukaryota</taxon>
        <taxon>Fungi</taxon>
        <taxon>Dikarya</taxon>
        <taxon>Basidiomycota</taxon>
        <taxon>Agaricomycotina</taxon>
        <taxon>Agaricomycetes</taxon>
        <taxon>Agaricomycetidae</taxon>
        <taxon>Agaricales</taxon>
        <taxon>Agaricineae</taxon>
        <taxon>Psathyrellaceae</taxon>
        <taxon>Ephemerocybe</taxon>
    </lineage>
</organism>
<keyword evidence="3" id="KW-0862">Zinc</keyword>
<dbReference type="OrthoDB" id="3065114at2759"/>
<keyword evidence="2 4" id="KW-0863">Zinc-finger</keyword>
<evidence type="ECO:0000313" key="7">
    <source>
        <dbReference type="EMBL" id="KAF6764420.1"/>
    </source>
</evidence>
<feature type="domain" description="MYND-type" evidence="6">
    <location>
        <begin position="449"/>
        <end position="500"/>
    </location>
</feature>
<protein>
    <recommendedName>
        <fullName evidence="6">MYND-type domain-containing protein</fullName>
    </recommendedName>
</protein>
<dbReference type="PROSITE" id="PS50865">
    <property type="entry name" value="ZF_MYND_2"/>
    <property type="match status" value="1"/>
</dbReference>
<keyword evidence="1" id="KW-0479">Metal-binding</keyword>
<evidence type="ECO:0000256" key="2">
    <source>
        <dbReference type="ARBA" id="ARBA00022771"/>
    </source>
</evidence>
<dbReference type="InterPro" id="IPR002893">
    <property type="entry name" value="Znf_MYND"/>
</dbReference>
<gene>
    <name evidence="7" type="ORF">DFP72DRAFT_871787</name>
</gene>
<keyword evidence="8" id="KW-1185">Reference proteome</keyword>
<evidence type="ECO:0000256" key="4">
    <source>
        <dbReference type="PROSITE-ProRule" id="PRU00134"/>
    </source>
</evidence>
<dbReference type="AlphaFoldDB" id="A0A8H6MDF4"/>
<reference evidence="7 8" key="1">
    <citation type="submission" date="2020-07" db="EMBL/GenBank/DDBJ databases">
        <title>Comparative genomics of pyrophilous fungi reveals a link between fire events and developmental genes.</title>
        <authorList>
            <consortium name="DOE Joint Genome Institute"/>
            <person name="Steindorff A.S."/>
            <person name="Carver A."/>
            <person name="Calhoun S."/>
            <person name="Stillman K."/>
            <person name="Liu H."/>
            <person name="Lipzen A."/>
            <person name="Pangilinan J."/>
            <person name="Labutti K."/>
            <person name="Bruns T.D."/>
            <person name="Grigoriev I.V."/>
        </authorList>
    </citation>
    <scope>NUCLEOTIDE SEQUENCE [LARGE SCALE GENOMIC DNA]</scope>
    <source>
        <strain evidence="7 8">CBS 144469</strain>
    </source>
</reference>
<proteinExistence type="predicted"/>
<feature type="region of interest" description="Disordered" evidence="5">
    <location>
        <begin position="1"/>
        <end position="20"/>
    </location>
</feature>
<sequence length="747" mass="83876">MSTRKYRQMPESDDAGARAYRSRRRNKLLEDARENLYYHKYTDALAAYLVAEQDLELLDEILRPLHPSLIPPGALPLRGRESLENPEVKKATAAIEALYQAAPLFKTLVHASNPSESLTVYANKCLEAWIDAWSGVTKWITYLLMHASKLEVHTGLVSQCTNLLTAITVNAGAGGEALKEELRLMPCSIDVLFILLGQIDNKTKQYIHIQDDEDFGCSLMRILRLQVVNRPGGAAIEARLLSVTRATRRALIAALVDRAQQFVSLADGDRAIGVGESMLYLIYSVTRLAPEPAIWKELQRQAFLTKYSTATLALVEKALARGVTDKRFWKPLSQVTALLLLTCVIAAPDPPAALAEAFDAGLFLCMLFCLPYSADVMRVPGYLPPRDVMPYLRDRRVYGALSKRGDLERFYARQGLDESLESVCKLYQDVISVAQAVLGERRDSPISLCFNLNHATTFVPDSQTAVDPARLKTCSKCHIATYCSQACQEEDWAALHNRECRAAAAQHYQHRRVKATPRSLQVKMDYIAYVEQAMNVYSMNPNQTFGTLAVKKRIGLPYEQGLPVFVFDFVNMRDASVYDLQDKKALHLNTSSVDREWGDRIERCIAAAEEDIAYRGVPADSIMFVESTFVLDQLRQIFVFAKMKMDAEEKEGRRWKAVASVFRVGKQPVLMPSEIRVRPENPISGCNRESPKSRRCSMTRISHRPLQTASGPNEAFRALIFHLQPAKIPFSFPPCPFSRCISKVIGL</sequence>
<comment type="caution">
    <text evidence="7">The sequence shown here is derived from an EMBL/GenBank/DDBJ whole genome shotgun (WGS) entry which is preliminary data.</text>
</comment>
<dbReference type="GO" id="GO:0008270">
    <property type="term" value="F:zinc ion binding"/>
    <property type="evidence" value="ECO:0007669"/>
    <property type="project" value="UniProtKB-KW"/>
</dbReference>
<evidence type="ECO:0000259" key="6">
    <source>
        <dbReference type="PROSITE" id="PS50865"/>
    </source>
</evidence>
<evidence type="ECO:0000313" key="8">
    <source>
        <dbReference type="Proteomes" id="UP000521943"/>
    </source>
</evidence>
<name>A0A8H6MDF4_9AGAR</name>
<dbReference type="Proteomes" id="UP000521943">
    <property type="component" value="Unassembled WGS sequence"/>
</dbReference>
<evidence type="ECO:0000256" key="1">
    <source>
        <dbReference type="ARBA" id="ARBA00022723"/>
    </source>
</evidence>
<dbReference type="SUPFAM" id="SSF144232">
    <property type="entry name" value="HIT/MYND zinc finger-like"/>
    <property type="match status" value="1"/>
</dbReference>
<accession>A0A8H6MDF4</accession>